<protein>
    <submittedName>
        <fullName evidence="1">Uncharacterized protein</fullName>
    </submittedName>
</protein>
<sequence length="142" mass="15902">MRVVKHWHRLPREVVDAPSPRNIQGQGCSPTTHVGVVQSREKKAPRRPCCKLSILQVYKKYGESLFTKVCRDRRRGNGFKLKGGGETLEQVATRIFICPVPGSVQSQIGQVFEQPDLVTDVSAHTEGLDQIISEVPTNPNHY</sequence>
<evidence type="ECO:0000313" key="2">
    <source>
        <dbReference type="Proteomes" id="UP001333110"/>
    </source>
</evidence>
<accession>A0AAN7NSF3</accession>
<dbReference type="AlphaFoldDB" id="A0AAN7NSF3"/>
<keyword evidence="2" id="KW-1185">Reference proteome</keyword>
<gene>
    <name evidence="1" type="ORF">QYF61_008568</name>
</gene>
<proteinExistence type="predicted"/>
<feature type="non-terminal residue" evidence="1">
    <location>
        <position position="142"/>
    </location>
</feature>
<reference evidence="1 2" key="1">
    <citation type="journal article" date="2023" name="J. Hered.">
        <title>Chromosome-level genome of the wood stork (Mycteria americana) provides insight into avian chromosome evolution.</title>
        <authorList>
            <person name="Flamio R. Jr."/>
            <person name="Ramstad K.M."/>
        </authorList>
    </citation>
    <scope>NUCLEOTIDE SEQUENCE [LARGE SCALE GENOMIC DNA]</scope>
    <source>
        <strain evidence="1">JAX WOST 10</strain>
    </source>
</reference>
<comment type="caution">
    <text evidence="1">The sequence shown here is derived from an EMBL/GenBank/DDBJ whole genome shotgun (WGS) entry which is preliminary data.</text>
</comment>
<name>A0AAN7NSF3_MYCAM</name>
<dbReference type="EMBL" id="JAUNZN010000001">
    <property type="protein sequence ID" value="KAK4830141.1"/>
    <property type="molecule type" value="Genomic_DNA"/>
</dbReference>
<dbReference type="Proteomes" id="UP001333110">
    <property type="component" value="Unassembled WGS sequence"/>
</dbReference>
<organism evidence="1 2">
    <name type="scientific">Mycteria americana</name>
    <name type="common">Wood stork</name>
    <dbReference type="NCBI Taxonomy" id="33587"/>
    <lineage>
        <taxon>Eukaryota</taxon>
        <taxon>Metazoa</taxon>
        <taxon>Chordata</taxon>
        <taxon>Craniata</taxon>
        <taxon>Vertebrata</taxon>
        <taxon>Euteleostomi</taxon>
        <taxon>Archelosauria</taxon>
        <taxon>Archosauria</taxon>
        <taxon>Dinosauria</taxon>
        <taxon>Saurischia</taxon>
        <taxon>Theropoda</taxon>
        <taxon>Coelurosauria</taxon>
        <taxon>Aves</taxon>
        <taxon>Neognathae</taxon>
        <taxon>Neoaves</taxon>
        <taxon>Aequornithes</taxon>
        <taxon>Ciconiiformes</taxon>
        <taxon>Ciconiidae</taxon>
        <taxon>Mycteria</taxon>
    </lineage>
</organism>
<evidence type="ECO:0000313" key="1">
    <source>
        <dbReference type="EMBL" id="KAK4830141.1"/>
    </source>
</evidence>